<dbReference type="InterPro" id="IPR037171">
    <property type="entry name" value="NagB/RpiA_transferase-like"/>
</dbReference>
<reference evidence="6 7" key="1">
    <citation type="submission" date="2018-11" db="EMBL/GenBank/DDBJ databases">
        <title>Sequencing the genomes of 1000 actinobacteria strains.</title>
        <authorList>
            <person name="Klenk H.-P."/>
        </authorList>
    </citation>
    <scope>NUCLEOTIDE SEQUENCE [LARGE SCALE GENOMIC DNA]</scope>
    <source>
        <strain evidence="6 7">DSM 14418</strain>
    </source>
</reference>
<dbReference type="GO" id="GO:0003677">
    <property type="term" value="F:DNA binding"/>
    <property type="evidence" value="ECO:0007669"/>
    <property type="project" value="UniProtKB-KW"/>
</dbReference>
<dbReference type="PANTHER" id="PTHR34294">
    <property type="entry name" value="TRANSCRIPTIONAL REGULATOR-RELATED"/>
    <property type="match status" value="1"/>
</dbReference>
<dbReference type="InterPro" id="IPR036388">
    <property type="entry name" value="WH-like_DNA-bd_sf"/>
</dbReference>
<gene>
    <name evidence="6" type="ORF">EDD32_1878</name>
</gene>
<dbReference type="GO" id="GO:0030246">
    <property type="term" value="F:carbohydrate binding"/>
    <property type="evidence" value="ECO:0007669"/>
    <property type="project" value="InterPro"/>
</dbReference>
<dbReference type="InterPro" id="IPR007324">
    <property type="entry name" value="Sugar-bd_dom_put"/>
</dbReference>
<dbReference type="Pfam" id="PF04198">
    <property type="entry name" value="Sugar-bind"/>
    <property type="match status" value="1"/>
</dbReference>
<comment type="caution">
    <text evidence="6">The sequence shown here is derived from an EMBL/GenBank/DDBJ whole genome shotgun (WGS) entry which is preliminary data.</text>
</comment>
<proteinExistence type="inferred from homology"/>
<evidence type="ECO:0000259" key="5">
    <source>
        <dbReference type="Pfam" id="PF04198"/>
    </source>
</evidence>
<dbReference type="Gene3D" id="3.40.50.1360">
    <property type="match status" value="1"/>
</dbReference>
<evidence type="ECO:0000256" key="3">
    <source>
        <dbReference type="ARBA" id="ARBA00023125"/>
    </source>
</evidence>
<dbReference type="SUPFAM" id="SSF100950">
    <property type="entry name" value="NagB/RpiA/CoA transferase-like"/>
    <property type="match status" value="1"/>
</dbReference>
<keyword evidence="4" id="KW-0804">Transcription</keyword>
<name>A0A3N4ZNY7_9MICO</name>
<feature type="domain" description="Sugar-binding" evidence="5">
    <location>
        <begin position="67"/>
        <end position="320"/>
    </location>
</feature>
<keyword evidence="3" id="KW-0238">DNA-binding</keyword>
<keyword evidence="2" id="KW-0805">Transcription regulation</keyword>
<evidence type="ECO:0000313" key="7">
    <source>
        <dbReference type="Proteomes" id="UP000280726"/>
    </source>
</evidence>
<dbReference type="EMBL" id="RKRA01000001">
    <property type="protein sequence ID" value="RPF27398.1"/>
    <property type="molecule type" value="Genomic_DNA"/>
</dbReference>
<sequence>MHTGERRVSEREDAVYEAASMYYLQDVTMEVIARRMRVSRSTVSRMIKEARSSGLVRVSIEPRGDGASALSRHLHQRFGVRARVVPVRAGATDVQRLDQVARVAGRLITEWVQPGTVLGLAWGTTLSAVVEHLVPKHAPGSAVVQLNGAANPVTSGIPHAGSIITAAAEAFDASVHHFPVPAFFDYAGTKQAMWRERSIRSVLTVQARADMAVFGVGAFTGALASHVYAGGYMSEEDQQLLRAEGVVGDVCTVLLREDGSYADIELNARATGPTPAELARVARRVCVVAGNAKVPPLLGALRARVATDLIIDEGTARTLLDRARQPIPAVPGSGRGER</sequence>
<evidence type="ECO:0000256" key="1">
    <source>
        <dbReference type="ARBA" id="ARBA00010466"/>
    </source>
</evidence>
<comment type="similarity">
    <text evidence="1">Belongs to the SorC transcriptional regulatory family.</text>
</comment>
<dbReference type="InterPro" id="IPR051054">
    <property type="entry name" value="SorC_transcr_regulators"/>
</dbReference>
<evidence type="ECO:0000256" key="4">
    <source>
        <dbReference type="ARBA" id="ARBA00023163"/>
    </source>
</evidence>
<dbReference type="Gene3D" id="1.10.10.10">
    <property type="entry name" value="Winged helix-like DNA-binding domain superfamily/Winged helix DNA-binding domain"/>
    <property type="match status" value="1"/>
</dbReference>
<dbReference type="PANTHER" id="PTHR34294:SF1">
    <property type="entry name" value="TRANSCRIPTIONAL REGULATOR LSRR"/>
    <property type="match status" value="1"/>
</dbReference>
<dbReference type="AlphaFoldDB" id="A0A3N4ZNY7"/>
<evidence type="ECO:0000313" key="6">
    <source>
        <dbReference type="EMBL" id="RPF27398.1"/>
    </source>
</evidence>
<accession>A0A3N4ZNY7</accession>
<organism evidence="6 7">
    <name type="scientific">Georgenia muralis</name>
    <dbReference type="NCBI Taxonomy" id="154117"/>
    <lineage>
        <taxon>Bacteria</taxon>
        <taxon>Bacillati</taxon>
        <taxon>Actinomycetota</taxon>
        <taxon>Actinomycetes</taxon>
        <taxon>Micrococcales</taxon>
        <taxon>Bogoriellaceae</taxon>
        <taxon>Georgenia</taxon>
    </lineage>
</organism>
<dbReference type="Proteomes" id="UP000280726">
    <property type="component" value="Unassembled WGS sequence"/>
</dbReference>
<evidence type="ECO:0000256" key="2">
    <source>
        <dbReference type="ARBA" id="ARBA00023015"/>
    </source>
</evidence>
<protein>
    <submittedName>
        <fullName evidence="6">Transcriptional regulator</fullName>
    </submittedName>
</protein>
<keyword evidence="7" id="KW-1185">Reference proteome</keyword>